<dbReference type="AlphaFoldDB" id="A0AAE1AIQ6"/>
<sequence length="66" mass="7156">MFAQLAMGAEDIVSIYSLMRPEKECQDFDAQAGCSDTSPLPQLATAAEDIVSIYSPTETREGVSRL</sequence>
<comment type="caution">
    <text evidence="1">The sequence shown here is derived from an EMBL/GenBank/DDBJ whole genome shotgun (WGS) entry which is preliminary data.</text>
</comment>
<keyword evidence="2" id="KW-1185">Reference proteome</keyword>
<evidence type="ECO:0000313" key="2">
    <source>
        <dbReference type="Proteomes" id="UP001283361"/>
    </source>
</evidence>
<dbReference type="EMBL" id="JAWDGP010001827">
    <property type="protein sequence ID" value="KAK3787886.1"/>
    <property type="molecule type" value="Genomic_DNA"/>
</dbReference>
<accession>A0AAE1AIQ6</accession>
<reference evidence="1" key="1">
    <citation type="journal article" date="2023" name="G3 (Bethesda)">
        <title>A reference genome for the long-term kleptoplast-retaining sea slug Elysia crispata morphotype clarki.</title>
        <authorList>
            <person name="Eastman K.E."/>
            <person name="Pendleton A.L."/>
            <person name="Shaikh M.A."/>
            <person name="Suttiyut T."/>
            <person name="Ogas R."/>
            <person name="Tomko P."/>
            <person name="Gavelis G."/>
            <person name="Widhalm J.R."/>
            <person name="Wisecaver J.H."/>
        </authorList>
    </citation>
    <scope>NUCLEOTIDE SEQUENCE</scope>
    <source>
        <strain evidence="1">ECLA1</strain>
    </source>
</reference>
<proteinExistence type="predicted"/>
<dbReference type="Proteomes" id="UP001283361">
    <property type="component" value="Unassembled WGS sequence"/>
</dbReference>
<name>A0AAE1AIQ6_9GAST</name>
<organism evidence="1 2">
    <name type="scientific">Elysia crispata</name>
    <name type="common">lettuce slug</name>
    <dbReference type="NCBI Taxonomy" id="231223"/>
    <lineage>
        <taxon>Eukaryota</taxon>
        <taxon>Metazoa</taxon>
        <taxon>Spiralia</taxon>
        <taxon>Lophotrochozoa</taxon>
        <taxon>Mollusca</taxon>
        <taxon>Gastropoda</taxon>
        <taxon>Heterobranchia</taxon>
        <taxon>Euthyneura</taxon>
        <taxon>Panpulmonata</taxon>
        <taxon>Sacoglossa</taxon>
        <taxon>Placobranchoidea</taxon>
        <taxon>Plakobranchidae</taxon>
        <taxon>Elysia</taxon>
    </lineage>
</organism>
<evidence type="ECO:0000313" key="1">
    <source>
        <dbReference type="EMBL" id="KAK3787886.1"/>
    </source>
</evidence>
<gene>
    <name evidence="1" type="ORF">RRG08_022178</name>
</gene>
<protein>
    <submittedName>
        <fullName evidence="1">Uncharacterized protein</fullName>
    </submittedName>
</protein>